<dbReference type="GO" id="GO:0006508">
    <property type="term" value="P:proteolysis"/>
    <property type="evidence" value="ECO:0007669"/>
    <property type="project" value="UniProtKB-KW"/>
</dbReference>
<keyword evidence="3" id="KW-0378">Hydrolase</keyword>
<dbReference type="AlphaFoldDB" id="A0A830CYR0"/>
<dbReference type="EMBL" id="BMAC01000614">
    <property type="protein sequence ID" value="GFQ00186.1"/>
    <property type="molecule type" value="Genomic_DNA"/>
</dbReference>
<keyword evidence="2" id="KW-0645">Protease</keyword>
<evidence type="ECO:0000256" key="2">
    <source>
        <dbReference type="ARBA" id="ARBA00022670"/>
    </source>
</evidence>
<dbReference type="Proteomes" id="UP000653305">
    <property type="component" value="Unassembled WGS sequence"/>
</dbReference>
<gene>
    <name evidence="4" type="ORF">PHJA_002162600</name>
</gene>
<dbReference type="GO" id="GO:0004177">
    <property type="term" value="F:aminopeptidase activity"/>
    <property type="evidence" value="ECO:0007669"/>
    <property type="project" value="UniProtKB-KW"/>
</dbReference>
<evidence type="ECO:0000256" key="3">
    <source>
        <dbReference type="ARBA" id="ARBA00022801"/>
    </source>
</evidence>
<sequence length="179" mass="20333">MEEKLEPIKNTMDDPRIRLLNRLYARKRKELKEKERLKNVEVEEERGDDRSVDDLLSFINGGNEESPRGAREEVLQLASKLGINISIGLAYQSSIFEIGVENQLKYAFGVKFLALFTVYINVKIRLSFDPCRISPPSSSFRLMLNLQAGIAFPTGCSLNWVAAHWTPNTGDKIVLQCDD</sequence>
<evidence type="ECO:0000313" key="4">
    <source>
        <dbReference type="EMBL" id="GFQ00186.1"/>
    </source>
</evidence>
<keyword evidence="1 4" id="KW-0031">Aminopeptidase</keyword>
<dbReference type="Gene3D" id="3.90.230.10">
    <property type="entry name" value="Creatinase/methionine aminopeptidase superfamily"/>
    <property type="match status" value="1"/>
</dbReference>
<reference evidence="4" key="1">
    <citation type="submission" date="2020-07" db="EMBL/GenBank/DDBJ databases">
        <title>Ethylene signaling mediates host invasion by parasitic plants.</title>
        <authorList>
            <person name="Yoshida S."/>
        </authorList>
    </citation>
    <scope>NUCLEOTIDE SEQUENCE</scope>
    <source>
        <strain evidence="4">Okayama</strain>
    </source>
</reference>
<dbReference type="InterPro" id="IPR050247">
    <property type="entry name" value="Met_Aminopeptidase_Type2"/>
</dbReference>
<evidence type="ECO:0000313" key="5">
    <source>
        <dbReference type="Proteomes" id="UP000653305"/>
    </source>
</evidence>
<dbReference type="OrthoDB" id="16163at2759"/>
<accession>A0A830CYR0</accession>
<keyword evidence="5" id="KW-1185">Reference proteome</keyword>
<proteinExistence type="predicted"/>
<dbReference type="GO" id="GO:0008235">
    <property type="term" value="F:metalloexopeptidase activity"/>
    <property type="evidence" value="ECO:0007669"/>
    <property type="project" value="TreeGrafter"/>
</dbReference>
<organism evidence="4 5">
    <name type="scientific">Phtheirospermum japonicum</name>
    <dbReference type="NCBI Taxonomy" id="374723"/>
    <lineage>
        <taxon>Eukaryota</taxon>
        <taxon>Viridiplantae</taxon>
        <taxon>Streptophyta</taxon>
        <taxon>Embryophyta</taxon>
        <taxon>Tracheophyta</taxon>
        <taxon>Spermatophyta</taxon>
        <taxon>Magnoliopsida</taxon>
        <taxon>eudicotyledons</taxon>
        <taxon>Gunneridae</taxon>
        <taxon>Pentapetalae</taxon>
        <taxon>asterids</taxon>
        <taxon>lamiids</taxon>
        <taxon>Lamiales</taxon>
        <taxon>Orobanchaceae</taxon>
        <taxon>Orobanchaceae incertae sedis</taxon>
        <taxon>Phtheirospermum</taxon>
    </lineage>
</organism>
<dbReference type="PANTHER" id="PTHR45777">
    <property type="entry name" value="METHIONINE AMINOPEPTIDASE 2"/>
    <property type="match status" value="1"/>
</dbReference>
<name>A0A830CYR0_9LAMI</name>
<dbReference type="InterPro" id="IPR036005">
    <property type="entry name" value="Creatinase/aminopeptidase-like"/>
</dbReference>
<comment type="caution">
    <text evidence="4">The sequence shown here is derived from an EMBL/GenBank/DDBJ whole genome shotgun (WGS) entry which is preliminary data.</text>
</comment>
<evidence type="ECO:0000256" key="1">
    <source>
        <dbReference type="ARBA" id="ARBA00022438"/>
    </source>
</evidence>
<dbReference type="PANTHER" id="PTHR45777:SF2">
    <property type="entry name" value="METHIONINE AMINOPEPTIDASE 2"/>
    <property type="match status" value="1"/>
</dbReference>
<protein>
    <submittedName>
        <fullName evidence="4">Methionine aminopeptidase 2b</fullName>
    </submittedName>
</protein>
<dbReference type="GO" id="GO:0005737">
    <property type="term" value="C:cytoplasm"/>
    <property type="evidence" value="ECO:0007669"/>
    <property type="project" value="TreeGrafter"/>
</dbReference>